<dbReference type="OrthoDB" id="417678at2759"/>
<dbReference type="EMBL" id="AUWU02000002">
    <property type="protein sequence ID" value="KAH0575930.1"/>
    <property type="molecule type" value="Genomic_DNA"/>
</dbReference>
<dbReference type="InterPro" id="IPR007858">
    <property type="entry name" value="Dpy-30_motif"/>
</dbReference>
<keyword evidence="3" id="KW-1185">Reference proteome</keyword>
<dbReference type="Pfam" id="PF05186">
    <property type="entry name" value="Dpy-30"/>
    <property type="match status" value="1"/>
</dbReference>
<protein>
    <submittedName>
        <fullName evidence="2">Dpy-30 motif-containing protein</fullName>
    </submittedName>
</protein>
<evidence type="ECO:0000313" key="1">
    <source>
        <dbReference type="EMBL" id="EST42414.1"/>
    </source>
</evidence>
<dbReference type="Gene3D" id="1.20.890.10">
    <property type="entry name" value="cAMP-dependent protein kinase regulatory subunit, dimerization-anchoring domain"/>
    <property type="match status" value="1"/>
</dbReference>
<dbReference type="EMBL" id="KI546160">
    <property type="protein sequence ID" value="EST42414.1"/>
    <property type="molecule type" value="Genomic_DNA"/>
</dbReference>
<evidence type="ECO:0000313" key="2">
    <source>
        <dbReference type="EMBL" id="KAH0575930.1"/>
    </source>
</evidence>
<dbReference type="Proteomes" id="UP000018208">
    <property type="component" value="Unassembled WGS sequence"/>
</dbReference>
<dbReference type="CDD" id="cd22966">
    <property type="entry name" value="DD_DYDC-like"/>
    <property type="match status" value="1"/>
</dbReference>
<name>V6LNV5_9EUKA</name>
<gene>
    <name evidence="1" type="ORF">SS50377_17969</name>
    <name evidence="2" type="ORF">SS50377_21464</name>
</gene>
<organism evidence="1">
    <name type="scientific">Spironucleus salmonicida</name>
    <dbReference type="NCBI Taxonomy" id="348837"/>
    <lineage>
        <taxon>Eukaryota</taxon>
        <taxon>Metamonada</taxon>
        <taxon>Diplomonadida</taxon>
        <taxon>Hexamitidae</taxon>
        <taxon>Hexamitinae</taxon>
        <taxon>Spironucleus</taxon>
    </lineage>
</organism>
<dbReference type="VEuPathDB" id="GiardiaDB:SS50377_21464"/>
<proteinExistence type="predicted"/>
<reference evidence="2" key="2">
    <citation type="submission" date="2020-12" db="EMBL/GenBank/DDBJ databases">
        <title>New Spironucleus salmonicida genome in near-complete chromosomes.</title>
        <authorList>
            <person name="Xu F."/>
            <person name="Kurt Z."/>
            <person name="Jimenez-Gonzalez A."/>
            <person name="Astvaldsson A."/>
            <person name="Andersson J.O."/>
            <person name="Svard S.G."/>
        </authorList>
    </citation>
    <scope>NUCLEOTIDE SEQUENCE</scope>
    <source>
        <strain evidence="2">ATCC 50377</strain>
    </source>
</reference>
<dbReference type="InterPro" id="IPR049630">
    <property type="entry name" value="DYDC-like_DD"/>
</dbReference>
<reference evidence="1 2" key="1">
    <citation type="journal article" date="2014" name="PLoS Genet.">
        <title>The Genome of Spironucleus salmonicida Highlights a Fish Pathogen Adapted to Fluctuating Environments.</title>
        <authorList>
            <person name="Xu F."/>
            <person name="Jerlstrom-Hultqvist J."/>
            <person name="Einarsson E."/>
            <person name="Astvaldsson A."/>
            <person name="Svard S.G."/>
            <person name="Andersson J.O."/>
        </authorList>
    </citation>
    <scope>NUCLEOTIDE SEQUENCE</scope>
    <source>
        <strain evidence="2">ATCC 50377</strain>
    </source>
</reference>
<accession>V6LNV5</accession>
<dbReference type="AlphaFoldDB" id="V6LNV5"/>
<sequence length="49" mass="5402">MDTQTISYLNTAVAEQLSNALAEAICRKPADAIEFIGNYLIEVSKEVEK</sequence>
<evidence type="ECO:0000313" key="3">
    <source>
        <dbReference type="Proteomes" id="UP000018208"/>
    </source>
</evidence>